<comment type="caution">
    <text evidence="2">The sequence shown here is derived from an EMBL/GenBank/DDBJ whole genome shotgun (WGS) entry which is preliminary data.</text>
</comment>
<feature type="compositionally biased region" description="Polar residues" evidence="1">
    <location>
        <begin position="9"/>
        <end position="19"/>
    </location>
</feature>
<dbReference type="EMBL" id="OBKZ01000021">
    <property type="protein sequence ID" value="SOB53111.1"/>
    <property type="molecule type" value="Genomic_DNA"/>
</dbReference>
<evidence type="ECO:0000256" key="1">
    <source>
        <dbReference type="SAM" id="MobiDB-lite"/>
    </source>
</evidence>
<evidence type="ECO:0000313" key="3">
    <source>
        <dbReference type="Proteomes" id="UP000219564"/>
    </source>
</evidence>
<feature type="region of interest" description="Disordered" evidence="1">
    <location>
        <begin position="1"/>
        <end position="24"/>
    </location>
</feature>
<dbReference type="AlphaFoldDB" id="A0AAX2H8J4"/>
<proteinExistence type="predicted"/>
<name>A0AAX2H8J4_9PSED</name>
<reference evidence="2 3" key="1">
    <citation type="submission" date="2017-08" db="EMBL/GenBank/DDBJ databases">
        <authorList>
            <person name="Chaillou S."/>
        </authorList>
    </citation>
    <scope>NUCLEOTIDE SEQUENCE [LARGE SCALE GENOMIC DNA]</scope>
    <source>
        <strain evidence="2 3">MFPA15A1205</strain>
    </source>
</reference>
<dbReference type="Proteomes" id="UP000219564">
    <property type="component" value="Unassembled WGS sequence"/>
</dbReference>
<sequence>MMKKAKSHFSASTGTTSFMAPSRKPIPPPCLADAVGLIKDVVAVPSPVAFNDLGQSVVFVAFHP</sequence>
<protein>
    <submittedName>
        <fullName evidence="2">Uncharacterized protein</fullName>
    </submittedName>
</protein>
<accession>A0AAX2H8J4</accession>
<organism evidence="2 3">
    <name type="scientific">Pseudomonas lundensis</name>
    <dbReference type="NCBI Taxonomy" id="86185"/>
    <lineage>
        <taxon>Bacteria</taxon>
        <taxon>Pseudomonadati</taxon>
        <taxon>Pseudomonadota</taxon>
        <taxon>Gammaproteobacteria</taxon>
        <taxon>Pseudomonadales</taxon>
        <taxon>Pseudomonadaceae</taxon>
        <taxon>Pseudomonas</taxon>
    </lineage>
</organism>
<evidence type="ECO:0000313" key="2">
    <source>
        <dbReference type="EMBL" id="SOB53111.1"/>
    </source>
</evidence>
<gene>
    <name evidence="2" type="ORF">PLUA15_280051</name>
</gene>